<gene>
    <name evidence="10" type="ORF">CR203_16550</name>
</gene>
<dbReference type="GO" id="GO:0006654">
    <property type="term" value="P:phosphatidic acid biosynthetic process"/>
    <property type="evidence" value="ECO:0007669"/>
    <property type="project" value="TreeGrafter"/>
</dbReference>
<evidence type="ECO:0000259" key="9">
    <source>
        <dbReference type="SMART" id="SM00563"/>
    </source>
</evidence>
<name>A0A3A9K0K2_9BACI</name>
<feature type="transmembrane region" description="Helical" evidence="8">
    <location>
        <begin position="6"/>
        <end position="23"/>
    </location>
</feature>
<dbReference type="PANTHER" id="PTHR10434">
    <property type="entry name" value="1-ACYL-SN-GLYCEROL-3-PHOSPHATE ACYLTRANSFERASE"/>
    <property type="match status" value="1"/>
</dbReference>
<dbReference type="AlphaFoldDB" id="A0A3A9K0K2"/>
<dbReference type="PANTHER" id="PTHR10434:SF64">
    <property type="entry name" value="1-ACYL-SN-GLYCEROL-3-PHOSPHATE ACYLTRANSFERASE-RELATED"/>
    <property type="match status" value="1"/>
</dbReference>
<evidence type="ECO:0000256" key="1">
    <source>
        <dbReference type="ARBA" id="ARBA00005189"/>
    </source>
</evidence>
<dbReference type="Pfam" id="PF01553">
    <property type="entry name" value="Acyltransferase"/>
    <property type="match status" value="1"/>
</dbReference>
<dbReference type="SUPFAM" id="SSF69593">
    <property type="entry name" value="Glycerol-3-phosphate (1)-acyltransferase"/>
    <property type="match status" value="1"/>
</dbReference>
<feature type="domain" description="Phospholipid/glycerol acyltransferase" evidence="9">
    <location>
        <begin position="74"/>
        <end position="188"/>
    </location>
</feature>
<dbReference type="Proteomes" id="UP000281498">
    <property type="component" value="Unassembled WGS sequence"/>
</dbReference>
<proteinExistence type="inferred from homology"/>
<comment type="domain">
    <text evidence="7">The HXXXXD motif is essential for acyltransferase activity and may constitute the binding site for the phosphate moiety of the glycerol-3-phosphate.</text>
</comment>
<keyword evidence="7" id="KW-1208">Phospholipid metabolism</keyword>
<dbReference type="SMART" id="SM00563">
    <property type="entry name" value="PlsC"/>
    <property type="match status" value="1"/>
</dbReference>
<evidence type="ECO:0000256" key="7">
    <source>
        <dbReference type="RuleBase" id="RU361267"/>
    </source>
</evidence>
<evidence type="ECO:0000313" key="10">
    <source>
        <dbReference type="EMBL" id="RKL66257.1"/>
    </source>
</evidence>
<keyword evidence="5 7" id="KW-0443">Lipid metabolism</keyword>
<comment type="pathway">
    <text evidence="1">Lipid metabolism.</text>
</comment>
<dbReference type="OrthoDB" id="9803035at2"/>
<keyword evidence="6 7" id="KW-0012">Acyltransferase</keyword>
<evidence type="ECO:0000256" key="5">
    <source>
        <dbReference type="ARBA" id="ARBA00023098"/>
    </source>
</evidence>
<dbReference type="GO" id="GO:0016020">
    <property type="term" value="C:membrane"/>
    <property type="evidence" value="ECO:0007669"/>
    <property type="project" value="InterPro"/>
</dbReference>
<dbReference type="CDD" id="cd07989">
    <property type="entry name" value="LPLAT_AGPAT-like"/>
    <property type="match status" value="1"/>
</dbReference>
<comment type="similarity">
    <text evidence="2 7">Belongs to the 1-acyl-sn-glycerol-3-phosphate acyltransferase family.</text>
</comment>
<sequence length="245" mass="27389">MIRTIIWFIYFFVHLLAISPGLLKAKRLKKQGKDEELDEFVHITARNWARRLVKLAGGNIIVEGKGNIPENEPVLIVSNHQGNFDIPILLGWLDMKIGFISKIEVKKIPLISTWMEYLGCIFIDRENPRNAVKMIITGAESIKNGQNLVIFPEGTRSKGGPVAEFKKGSFKLAQKSNAAILPVTIDGSYNMMEANGKIITPATVKVTIHEPVRIHQNNPTIDGQELADITRGVIVKNQDVQSKKQ</sequence>
<keyword evidence="7" id="KW-0594">Phospholipid biosynthesis</keyword>
<dbReference type="EC" id="2.3.1.51" evidence="7"/>
<keyword evidence="11" id="KW-1185">Reference proteome</keyword>
<evidence type="ECO:0000256" key="6">
    <source>
        <dbReference type="ARBA" id="ARBA00023315"/>
    </source>
</evidence>
<protein>
    <recommendedName>
        <fullName evidence="7">1-acyl-sn-glycerol-3-phosphate acyltransferase</fullName>
        <ecNumber evidence="7">2.3.1.51</ecNumber>
    </recommendedName>
</protein>
<evidence type="ECO:0000256" key="4">
    <source>
        <dbReference type="ARBA" id="ARBA00022679"/>
    </source>
</evidence>
<dbReference type="InterPro" id="IPR004552">
    <property type="entry name" value="AGP_acyltrans"/>
</dbReference>
<evidence type="ECO:0000256" key="8">
    <source>
        <dbReference type="SAM" id="Phobius"/>
    </source>
</evidence>
<evidence type="ECO:0000256" key="3">
    <source>
        <dbReference type="ARBA" id="ARBA00022516"/>
    </source>
</evidence>
<reference evidence="10 11" key="1">
    <citation type="submission" date="2017-10" db="EMBL/GenBank/DDBJ databases">
        <title>Bacillus sp. nov., a halophilic bacterium isolated from a Keqin Lake.</title>
        <authorList>
            <person name="Wang H."/>
        </authorList>
    </citation>
    <scope>NUCLEOTIDE SEQUENCE [LARGE SCALE GENOMIC DNA]</scope>
    <source>
        <strain evidence="10 11">KCTC 13187</strain>
    </source>
</reference>
<keyword evidence="8" id="KW-1133">Transmembrane helix</keyword>
<dbReference type="NCBIfam" id="TIGR00530">
    <property type="entry name" value="AGP_acyltrn"/>
    <property type="match status" value="1"/>
</dbReference>
<keyword evidence="8" id="KW-0812">Transmembrane</keyword>
<dbReference type="EMBL" id="PDOE01000008">
    <property type="protein sequence ID" value="RKL66257.1"/>
    <property type="molecule type" value="Genomic_DNA"/>
</dbReference>
<dbReference type="InterPro" id="IPR002123">
    <property type="entry name" value="Plipid/glycerol_acylTrfase"/>
</dbReference>
<organism evidence="10 11">
    <name type="scientific">Salipaludibacillus neizhouensis</name>
    <dbReference type="NCBI Taxonomy" id="885475"/>
    <lineage>
        <taxon>Bacteria</taxon>
        <taxon>Bacillati</taxon>
        <taxon>Bacillota</taxon>
        <taxon>Bacilli</taxon>
        <taxon>Bacillales</taxon>
        <taxon>Bacillaceae</taxon>
    </lineage>
</organism>
<dbReference type="GO" id="GO:0003841">
    <property type="term" value="F:1-acylglycerol-3-phosphate O-acyltransferase activity"/>
    <property type="evidence" value="ECO:0007669"/>
    <property type="project" value="UniProtKB-UniRule"/>
</dbReference>
<keyword evidence="4 7" id="KW-0808">Transferase</keyword>
<keyword evidence="8" id="KW-0472">Membrane</keyword>
<evidence type="ECO:0000256" key="2">
    <source>
        <dbReference type="ARBA" id="ARBA00008655"/>
    </source>
</evidence>
<keyword evidence="3 7" id="KW-0444">Lipid biosynthesis</keyword>
<evidence type="ECO:0000313" key="11">
    <source>
        <dbReference type="Proteomes" id="UP000281498"/>
    </source>
</evidence>
<comment type="catalytic activity">
    <reaction evidence="7">
        <text>a 1-acyl-sn-glycero-3-phosphate + an acyl-CoA = a 1,2-diacyl-sn-glycero-3-phosphate + CoA</text>
        <dbReference type="Rhea" id="RHEA:19709"/>
        <dbReference type="ChEBI" id="CHEBI:57287"/>
        <dbReference type="ChEBI" id="CHEBI:57970"/>
        <dbReference type="ChEBI" id="CHEBI:58342"/>
        <dbReference type="ChEBI" id="CHEBI:58608"/>
        <dbReference type="EC" id="2.3.1.51"/>
    </reaction>
</comment>
<comment type="caution">
    <text evidence="10">The sequence shown here is derived from an EMBL/GenBank/DDBJ whole genome shotgun (WGS) entry which is preliminary data.</text>
</comment>
<accession>A0A3A9K0K2</accession>